<feature type="chain" id="PRO_5002349169" evidence="2">
    <location>
        <begin position="31"/>
        <end position="98"/>
    </location>
</feature>
<accession>A0A0D9WHY1</accession>
<protein>
    <submittedName>
        <fullName evidence="3">Uncharacterized protein</fullName>
    </submittedName>
</protein>
<dbReference type="STRING" id="77586.A0A0D9WHY1"/>
<name>A0A0D9WHY1_9ORYZ</name>
<dbReference type="Proteomes" id="UP000032180">
    <property type="component" value="Chromosome 5"/>
</dbReference>
<keyword evidence="2" id="KW-0732">Signal</keyword>
<evidence type="ECO:0000313" key="4">
    <source>
        <dbReference type="Proteomes" id="UP000032180"/>
    </source>
</evidence>
<feature type="region of interest" description="Disordered" evidence="1">
    <location>
        <begin position="77"/>
        <end position="98"/>
    </location>
</feature>
<dbReference type="PANTHER" id="PTHR33474:SF16">
    <property type="entry name" value="OS01G0264400 PROTEIN"/>
    <property type="match status" value="1"/>
</dbReference>
<dbReference type="EnsemblPlants" id="LPERR05G16740.1">
    <property type="protein sequence ID" value="LPERR05G16740.1"/>
    <property type="gene ID" value="LPERR05G16740"/>
</dbReference>
<dbReference type="eggNOG" id="KOG0800">
    <property type="taxonomic scope" value="Eukaryota"/>
</dbReference>
<evidence type="ECO:0000256" key="2">
    <source>
        <dbReference type="SAM" id="SignalP"/>
    </source>
</evidence>
<feature type="signal peptide" evidence="2">
    <location>
        <begin position="1"/>
        <end position="30"/>
    </location>
</feature>
<keyword evidence="4" id="KW-1185">Reference proteome</keyword>
<sequence>MPAMARRYGGELVAVLALSCLLLLPLLVSSRSLHLTGQQQQQQPPSLEISKEEMVSTVAEGAQGLGRRLAARMNVEVNDYPGSGPNTRHDPPKAPGRP</sequence>
<dbReference type="HOGENOM" id="CLU_150288_2_0_1"/>
<organism evidence="3 4">
    <name type="scientific">Leersia perrieri</name>
    <dbReference type="NCBI Taxonomy" id="77586"/>
    <lineage>
        <taxon>Eukaryota</taxon>
        <taxon>Viridiplantae</taxon>
        <taxon>Streptophyta</taxon>
        <taxon>Embryophyta</taxon>
        <taxon>Tracheophyta</taxon>
        <taxon>Spermatophyta</taxon>
        <taxon>Magnoliopsida</taxon>
        <taxon>Liliopsida</taxon>
        <taxon>Poales</taxon>
        <taxon>Poaceae</taxon>
        <taxon>BOP clade</taxon>
        <taxon>Oryzoideae</taxon>
        <taxon>Oryzeae</taxon>
        <taxon>Oryzinae</taxon>
        <taxon>Leersia</taxon>
    </lineage>
</organism>
<reference evidence="4" key="2">
    <citation type="submission" date="2013-12" db="EMBL/GenBank/DDBJ databases">
        <authorList>
            <person name="Yu Y."/>
            <person name="Lee S."/>
            <person name="de Baynast K."/>
            <person name="Wissotski M."/>
            <person name="Liu L."/>
            <person name="Talag J."/>
            <person name="Goicoechea J."/>
            <person name="Angelova A."/>
            <person name="Jetty R."/>
            <person name="Kudrna D."/>
            <person name="Golser W."/>
            <person name="Rivera L."/>
            <person name="Zhang J."/>
            <person name="Wing R."/>
        </authorList>
    </citation>
    <scope>NUCLEOTIDE SEQUENCE</scope>
</reference>
<proteinExistence type="predicted"/>
<dbReference type="AlphaFoldDB" id="A0A0D9WHY1"/>
<reference evidence="3" key="3">
    <citation type="submission" date="2015-04" db="UniProtKB">
        <authorList>
            <consortium name="EnsemblPlants"/>
        </authorList>
    </citation>
    <scope>IDENTIFICATION</scope>
</reference>
<dbReference type="Gramene" id="LPERR05G16740.1">
    <property type="protein sequence ID" value="LPERR05G16740.1"/>
    <property type="gene ID" value="LPERR05G16740"/>
</dbReference>
<evidence type="ECO:0000313" key="3">
    <source>
        <dbReference type="EnsemblPlants" id="LPERR05G16740.1"/>
    </source>
</evidence>
<evidence type="ECO:0000256" key="1">
    <source>
        <dbReference type="SAM" id="MobiDB-lite"/>
    </source>
</evidence>
<dbReference type="PANTHER" id="PTHR33474">
    <property type="entry name" value="TRANSMEMBRANE PROTEIN"/>
    <property type="match status" value="1"/>
</dbReference>
<reference evidence="3 4" key="1">
    <citation type="submission" date="2012-08" db="EMBL/GenBank/DDBJ databases">
        <title>Oryza genome evolution.</title>
        <authorList>
            <person name="Wing R.A."/>
        </authorList>
    </citation>
    <scope>NUCLEOTIDE SEQUENCE</scope>
</reference>